<dbReference type="RefSeq" id="WP_244684053.1">
    <property type="nucleotide sequence ID" value="NZ_CP095043.1"/>
</dbReference>
<gene>
    <name evidence="3" type="ORF">MUN76_08980</name>
</gene>
<evidence type="ECO:0000313" key="4">
    <source>
        <dbReference type="Proteomes" id="UP000831775"/>
    </source>
</evidence>
<keyword evidence="1" id="KW-0560">Oxidoreductase</keyword>
<dbReference type="Proteomes" id="UP000831775">
    <property type="component" value="Chromosome"/>
</dbReference>
<dbReference type="InterPro" id="IPR016160">
    <property type="entry name" value="Ald_DH_CS_CYS"/>
</dbReference>
<protein>
    <submittedName>
        <fullName evidence="3">NAD-dependent succinate-semialdehyde dehydrogenase</fullName>
    </submittedName>
</protein>
<evidence type="ECO:0000313" key="3">
    <source>
        <dbReference type="EMBL" id="UOQ59189.1"/>
    </source>
</evidence>
<dbReference type="InterPro" id="IPR050740">
    <property type="entry name" value="Aldehyde_DH_Superfamily"/>
</dbReference>
<dbReference type="EMBL" id="CP095043">
    <property type="protein sequence ID" value="UOQ59189.1"/>
    <property type="molecule type" value="Genomic_DNA"/>
</dbReference>
<evidence type="ECO:0000256" key="1">
    <source>
        <dbReference type="ARBA" id="ARBA00023002"/>
    </source>
</evidence>
<dbReference type="InterPro" id="IPR016162">
    <property type="entry name" value="Ald_DH_N"/>
</dbReference>
<dbReference type="CDD" id="cd07103">
    <property type="entry name" value="ALDH_F5_SSADH_GabD"/>
    <property type="match status" value="1"/>
</dbReference>
<reference evidence="3 4" key="1">
    <citation type="submission" date="2022-04" db="EMBL/GenBank/DDBJ databases">
        <title>Leucobacter sp. isolated from rhizosphere of onion.</title>
        <authorList>
            <person name="Won M."/>
            <person name="Lee C.-M."/>
            <person name="Woen H.-Y."/>
            <person name="Kwon S.-W."/>
        </authorList>
    </citation>
    <scope>NUCLEOTIDE SEQUENCE [LARGE SCALE GENOMIC DNA]</scope>
    <source>
        <strain evidence="3 4">H25R-14</strain>
    </source>
</reference>
<proteinExistence type="predicted"/>
<sequence length="486" mass="51385">MEEMLAQLDALPARAQAFVGGGWRGGIDARTQDVLDPATGAIVGTVPAMGGADVDRAVEAAHAAFASWRRTPAKERSVLLRRWHDLIGEFLEPLARILTAEQGKPLQEARNELRQSQAYLEFFSEESRRLYGETIPANTADRRLLVQREPLGVVGVIAPWNFPAAMIARKAGAALAAGCTVVAKPAAETPLSALALALLADAAGIPSGVFNVVTGRGGEIGGAFTAHPLVRKISFTGSTPTGKQLARESADTLKHLSLELGGSAPLIVFDDADLELAVRGAMASKFRNAGQTCVATNRIFVQRGVAEEFSRRLAEQAAALRVGSGMTAGTEIGPLINAGAADGVVRMLDVARAQGARVLAGGERLTGAFVQPAVITDVSDDMDIVRSEIFGPIAPISIFDTTEEVIARANATVYGLSAYFYTNDYRRIIAVSEALEFGMVGVNESLTTTEVAPFGGVKDSGYGREGSHFGLEEYTQLKYVCIGGLR</sequence>
<dbReference type="PANTHER" id="PTHR43353">
    <property type="entry name" value="SUCCINATE-SEMIALDEHYDE DEHYDROGENASE, MITOCHONDRIAL"/>
    <property type="match status" value="1"/>
</dbReference>
<dbReference type="InterPro" id="IPR016161">
    <property type="entry name" value="Ald_DH/histidinol_DH"/>
</dbReference>
<dbReference type="InterPro" id="IPR015590">
    <property type="entry name" value="Aldehyde_DH_dom"/>
</dbReference>
<dbReference type="InterPro" id="IPR016163">
    <property type="entry name" value="Ald_DH_C"/>
</dbReference>
<organism evidence="3 4">
    <name type="scientific">Leucobacter rhizosphaerae</name>
    <dbReference type="NCBI Taxonomy" id="2932245"/>
    <lineage>
        <taxon>Bacteria</taxon>
        <taxon>Bacillati</taxon>
        <taxon>Actinomycetota</taxon>
        <taxon>Actinomycetes</taxon>
        <taxon>Micrococcales</taxon>
        <taxon>Microbacteriaceae</taxon>
        <taxon>Leucobacter</taxon>
    </lineage>
</organism>
<dbReference type="SUPFAM" id="SSF53720">
    <property type="entry name" value="ALDH-like"/>
    <property type="match status" value="1"/>
</dbReference>
<accession>A0ABY4FSM9</accession>
<evidence type="ECO:0000259" key="2">
    <source>
        <dbReference type="Pfam" id="PF00171"/>
    </source>
</evidence>
<dbReference type="Gene3D" id="3.40.605.10">
    <property type="entry name" value="Aldehyde Dehydrogenase, Chain A, domain 1"/>
    <property type="match status" value="1"/>
</dbReference>
<dbReference type="PROSITE" id="PS00070">
    <property type="entry name" value="ALDEHYDE_DEHYDR_CYS"/>
    <property type="match status" value="1"/>
</dbReference>
<feature type="domain" description="Aldehyde dehydrogenase" evidence="2">
    <location>
        <begin position="30"/>
        <end position="480"/>
    </location>
</feature>
<dbReference type="Gene3D" id="3.40.309.10">
    <property type="entry name" value="Aldehyde Dehydrogenase, Chain A, domain 2"/>
    <property type="match status" value="1"/>
</dbReference>
<dbReference type="Pfam" id="PF00171">
    <property type="entry name" value="Aldedh"/>
    <property type="match status" value="1"/>
</dbReference>
<name>A0ABY4FSM9_9MICO</name>
<dbReference type="PANTHER" id="PTHR43353:SF5">
    <property type="entry name" value="SUCCINATE-SEMIALDEHYDE DEHYDROGENASE, MITOCHONDRIAL"/>
    <property type="match status" value="1"/>
</dbReference>
<keyword evidence="4" id="KW-1185">Reference proteome</keyword>